<dbReference type="Gene3D" id="3.40.50.1820">
    <property type="entry name" value="alpha/beta hydrolase"/>
    <property type="match status" value="1"/>
</dbReference>
<dbReference type="SUPFAM" id="SSF53474">
    <property type="entry name" value="alpha/beta-Hydrolases"/>
    <property type="match status" value="1"/>
</dbReference>
<sequence>MVAYVIVPGLDGSDENHWQTRWERRWGAAARRIRPGSWADPELSDWLDAVDRAHAEASAQADRVVFVAHSLGCWAVAEWARETRPTAVASFLVAPPDPDAPGFPVPSFRELAAHPVPGPALVVASDDDPYCAADRSRDLATGWGARLRLVEGHGHINSDSGLGYWPAGRELLGTLETGPA</sequence>
<gene>
    <name evidence="1" type="ORF">RNC47_04190</name>
</gene>
<keyword evidence="1" id="KW-0378">Hydrolase</keyword>
<dbReference type="EMBL" id="JAVREM010000003">
    <property type="protein sequence ID" value="MDT0317537.1"/>
    <property type="molecule type" value="Genomic_DNA"/>
</dbReference>
<protein>
    <submittedName>
        <fullName evidence="1">Alpha/beta hydrolase</fullName>
    </submittedName>
</protein>
<dbReference type="Pfam" id="PF06821">
    <property type="entry name" value="Ser_hydrolase"/>
    <property type="match status" value="1"/>
</dbReference>
<dbReference type="InterPro" id="IPR029058">
    <property type="entry name" value="AB_hydrolase_fold"/>
</dbReference>
<dbReference type="RefSeq" id="WP_311595621.1">
    <property type="nucleotide sequence ID" value="NZ_JAVREM010000003.1"/>
</dbReference>
<dbReference type="GO" id="GO:0016787">
    <property type="term" value="F:hydrolase activity"/>
    <property type="evidence" value="ECO:0007669"/>
    <property type="project" value="UniProtKB-KW"/>
</dbReference>
<accession>A0ABU2LIY1</accession>
<organism evidence="1 2">
    <name type="scientific">Streptomyces millisiae</name>
    <dbReference type="NCBI Taxonomy" id="3075542"/>
    <lineage>
        <taxon>Bacteria</taxon>
        <taxon>Bacillati</taxon>
        <taxon>Actinomycetota</taxon>
        <taxon>Actinomycetes</taxon>
        <taxon>Kitasatosporales</taxon>
        <taxon>Streptomycetaceae</taxon>
        <taxon>Streptomyces</taxon>
    </lineage>
</organism>
<dbReference type="Proteomes" id="UP001183420">
    <property type="component" value="Unassembled WGS sequence"/>
</dbReference>
<dbReference type="InterPro" id="IPR010662">
    <property type="entry name" value="RBBP9/YdeN"/>
</dbReference>
<name>A0ABU2LIY1_9ACTN</name>
<comment type="caution">
    <text evidence="1">The sequence shown here is derived from an EMBL/GenBank/DDBJ whole genome shotgun (WGS) entry which is preliminary data.</text>
</comment>
<reference evidence="2" key="1">
    <citation type="submission" date="2023-07" db="EMBL/GenBank/DDBJ databases">
        <title>30 novel species of actinomycetes from the DSMZ collection.</title>
        <authorList>
            <person name="Nouioui I."/>
        </authorList>
    </citation>
    <scope>NUCLEOTIDE SEQUENCE [LARGE SCALE GENOMIC DNA]</scope>
    <source>
        <strain evidence="2">DSM 44918</strain>
    </source>
</reference>
<evidence type="ECO:0000313" key="2">
    <source>
        <dbReference type="Proteomes" id="UP001183420"/>
    </source>
</evidence>
<keyword evidence="2" id="KW-1185">Reference proteome</keyword>
<proteinExistence type="predicted"/>
<evidence type="ECO:0000313" key="1">
    <source>
        <dbReference type="EMBL" id="MDT0317537.1"/>
    </source>
</evidence>